<dbReference type="RefSeq" id="XP_017025647.1">
    <property type="nucleotide sequence ID" value="XM_017170158.2"/>
</dbReference>
<accession>A0A6P4I9S8</accession>
<evidence type="ECO:0000313" key="11">
    <source>
        <dbReference type="Proteomes" id="UP001652661"/>
    </source>
</evidence>
<dbReference type="FunFam" id="2.60.40.10:FF:000171">
    <property type="entry name" value="protein-glutamine gamma-glutamyltransferase 6"/>
    <property type="match status" value="1"/>
</dbReference>
<dbReference type="Pfam" id="PF00868">
    <property type="entry name" value="Transglut_N"/>
    <property type="match status" value="1"/>
</dbReference>
<dbReference type="Gene3D" id="2.60.40.10">
    <property type="entry name" value="Immunoglobulins"/>
    <property type="match status" value="3"/>
</dbReference>
<dbReference type="SUPFAM" id="SSF81296">
    <property type="entry name" value="E set domains"/>
    <property type="match status" value="1"/>
</dbReference>
<dbReference type="SUPFAM" id="SSF49309">
    <property type="entry name" value="Transglutaminase, two C-terminal domains"/>
    <property type="match status" value="2"/>
</dbReference>
<keyword evidence="3 9" id="KW-0479">Metal-binding</keyword>
<dbReference type="InterPro" id="IPR036238">
    <property type="entry name" value="Transglutaminase_C_sf"/>
</dbReference>
<comment type="similarity">
    <text evidence="1">Belongs to the transglutaminase superfamily. Transglutaminase family.</text>
</comment>
<evidence type="ECO:0000256" key="3">
    <source>
        <dbReference type="ARBA" id="ARBA00022723"/>
    </source>
</evidence>
<dbReference type="EC" id="2.3.2.13" evidence="6"/>
<comment type="cofactor">
    <cofactor evidence="9">
        <name>Ca(2+)</name>
        <dbReference type="ChEBI" id="CHEBI:29108"/>
    </cofactor>
    <text evidence="9">Binds 1 Ca(2+) ion per subunit.</text>
</comment>
<evidence type="ECO:0000256" key="8">
    <source>
        <dbReference type="PIRSR" id="PIRSR000459-1"/>
    </source>
</evidence>
<feature type="active site" evidence="8">
    <location>
        <position position="391"/>
    </location>
</feature>
<dbReference type="SMART" id="SM00460">
    <property type="entry name" value="TGc"/>
    <property type="match status" value="1"/>
</dbReference>
<evidence type="ECO:0000256" key="2">
    <source>
        <dbReference type="ARBA" id="ARBA00022679"/>
    </source>
</evidence>
<feature type="binding site" evidence="9">
    <location>
        <position position="458"/>
    </location>
    <ligand>
        <name>Ca(2+)</name>
        <dbReference type="ChEBI" id="CHEBI:29108"/>
    </ligand>
</feature>
<evidence type="ECO:0000256" key="9">
    <source>
        <dbReference type="PIRSR" id="PIRSR000459-2"/>
    </source>
</evidence>
<evidence type="ECO:0000256" key="1">
    <source>
        <dbReference type="ARBA" id="ARBA00005968"/>
    </source>
</evidence>
<evidence type="ECO:0000256" key="6">
    <source>
        <dbReference type="ARBA" id="ARBA00024222"/>
    </source>
</evidence>
<dbReference type="FunFam" id="3.90.260.10:FF:000001">
    <property type="entry name" value="Protein-glutamine gamma-glutamyltransferase 2"/>
    <property type="match status" value="1"/>
</dbReference>
<dbReference type="Proteomes" id="UP001652661">
    <property type="component" value="Chromosome 2L"/>
</dbReference>
<dbReference type="OrthoDB" id="437511at2759"/>
<feature type="active site" evidence="8">
    <location>
        <position position="418"/>
    </location>
</feature>
<dbReference type="PIRSF" id="PIRSF000459">
    <property type="entry name" value="TGM_EBP42"/>
    <property type="match status" value="1"/>
</dbReference>
<sequence>MGHKLSCLKQWNCLDSECCRRNGSDEPKLRMRNFNANYLAGAPNPDETDAASSAVLGVHRVDLCLEDNHDEHHTSHFYAAAAKEALVVRRGEPFRLRIHFNRDYSPSKDAISFILSVADDTKPSPGHGTLNALVPHDGIDFLGDTLEWGAGIESHEGLTLTVLIKPPSTCPVTEWRLDIDTKLLGDGSRSYPLPLPIYILFNPWCPDDQVYLEDREQRKEYVMHDTTLIWRGSYNRLRPSVWKIGQFERHVLECSLKVLGTVGKIPPAYRGDPVRVARALSALVNSVDDDGVLLGNWSEDFSGGVAPTKWTGSAEILQQFHKTQKSVKFAQCWNFSGVLATIARSLGIPARIITCYSSAHDTQASLTVDVFIDSNNKKLEAETTDSIWNYHVWNELWMQRPDLGIGQNGSYDGWQVVDATPQEASDNMYRVGPASVLAVKHGEILRPFDGGFVFAEVNADKLYWRYNGPSQPLKLLRKDTLAIGHLISTKAVLKWEREDITDTYKHAERSEEERSTMLKALKQSRHAFSRYYLNDNFNDVEFDMELKDDIKIGENFSVVLKVTNKSETVTHLATGQVNCDAVLYTGVGAMEVKVLGFELELKPKTSEYVRMEVIFEEYFEKLSSQAAFQISAAAKVKDTDYDYYAQDDFRVRKPDIKFQLGEASIVAQKELDVIVRLANPLPIPLHKGIFTVEGPGIEQPLKFKIAEIPVGGTAAATFKYTPPYAGRGTMLAKFTSRELDDVDGYKHYEIEPRPEDVLQPNGSHRRSNIIRRRTDVIA</sequence>
<dbReference type="GO" id="GO:0003810">
    <property type="term" value="F:protein-glutamine gamma-glutamyltransferase activity"/>
    <property type="evidence" value="ECO:0007669"/>
    <property type="project" value="UniProtKB-EC"/>
</dbReference>
<dbReference type="Pfam" id="PF00927">
    <property type="entry name" value="Transglut_C"/>
    <property type="match status" value="2"/>
</dbReference>
<dbReference type="FunFam" id="2.60.40.10:FF:002167">
    <property type="entry name" value="Transglutaminase, isoform B"/>
    <property type="match status" value="1"/>
</dbReference>
<comment type="catalytic activity">
    <reaction evidence="7">
        <text>L-glutaminyl-[protein] + L-lysyl-[protein] = [protein]-L-lysyl-N(6)-5-L-glutamyl-[protein] + NH4(+)</text>
        <dbReference type="Rhea" id="RHEA:54816"/>
        <dbReference type="Rhea" id="RHEA-COMP:9752"/>
        <dbReference type="Rhea" id="RHEA-COMP:10207"/>
        <dbReference type="Rhea" id="RHEA-COMP:14005"/>
        <dbReference type="ChEBI" id="CHEBI:28938"/>
        <dbReference type="ChEBI" id="CHEBI:29969"/>
        <dbReference type="ChEBI" id="CHEBI:30011"/>
        <dbReference type="ChEBI" id="CHEBI:138370"/>
        <dbReference type="EC" id="2.3.2.13"/>
    </reaction>
</comment>
<dbReference type="InterPro" id="IPR008958">
    <property type="entry name" value="Transglutaminase_C"/>
</dbReference>
<dbReference type="InterPro" id="IPR014756">
    <property type="entry name" value="Ig_E-set"/>
</dbReference>
<dbReference type="InterPro" id="IPR013783">
    <property type="entry name" value="Ig-like_fold"/>
</dbReference>
<reference evidence="12" key="2">
    <citation type="submission" date="2025-08" db="UniProtKB">
        <authorList>
            <consortium name="RefSeq"/>
        </authorList>
    </citation>
    <scope>IDENTIFICATION</scope>
    <source>
        <strain evidence="12">14028-0561.14</strain>
        <tissue evidence="12">Whole fly</tissue>
    </source>
</reference>
<protein>
    <recommendedName>
        <fullName evidence="6">protein-glutamine gamma-glutamyltransferase</fullName>
        <ecNumber evidence="6">2.3.2.13</ecNumber>
    </recommendedName>
</protein>
<dbReference type="SUPFAM" id="SSF54001">
    <property type="entry name" value="Cysteine proteinases"/>
    <property type="match status" value="1"/>
</dbReference>
<organism evidence="11 12">
    <name type="scientific">Drosophila kikkawai</name>
    <name type="common">Fruit fly</name>
    <dbReference type="NCBI Taxonomy" id="30033"/>
    <lineage>
        <taxon>Eukaryota</taxon>
        <taxon>Metazoa</taxon>
        <taxon>Ecdysozoa</taxon>
        <taxon>Arthropoda</taxon>
        <taxon>Hexapoda</taxon>
        <taxon>Insecta</taxon>
        <taxon>Pterygota</taxon>
        <taxon>Neoptera</taxon>
        <taxon>Endopterygota</taxon>
        <taxon>Diptera</taxon>
        <taxon>Brachycera</taxon>
        <taxon>Muscomorpha</taxon>
        <taxon>Ephydroidea</taxon>
        <taxon>Drosophilidae</taxon>
        <taxon>Drosophila</taxon>
        <taxon>Sophophora</taxon>
    </lineage>
</organism>
<reference evidence="11" key="1">
    <citation type="submission" date="2025-05" db="UniProtKB">
        <authorList>
            <consortium name="RefSeq"/>
        </authorList>
    </citation>
    <scope>NUCLEOTIDE SEQUENCE [LARGE SCALE GENOMIC DNA]</scope>
    <source>
        <strain evidence="11">14028-0561.14</strain>
    </source>
</reference>
<dbReference type="Pfam" id="PF01841">
    <property type="entry name" value="Transglut_core"/>
    <property type="match status" value="1"/>
</dbReference>
<proteinExistence type="inferred from homology"/>
<feature type="binding site" evidence="9">
    <location>
        <position position="460"/>
    </location>
    <ligand>
        <name>Ca(2+)</name>
        <dbReference type="ChEBI" id="CHEBI:29108"/>
    </ligand>
</feature>
<name>A0A6P4I9S8_DROKI</name>
<feature type="binding site" evidence="9">
    <location>
        <position position="513"/>
    </location>
    <ligand>
        <name>Ca(2+)</name>
        <dbReference type="ChEBI" id="CHEBI:29108"/>
    </ligand>
</feature>
<feature type="binding site" evidence="9">
    <location>
        <position position="508"/>
    </location>
    <ligand>
        <name>Ca(2+)</name>
        <dbReference type="ChEBI" id="CHEBI:29108"/>
    </ligand>
</feature>
<dbReference type="FunFam" id="2.60.40.10:FF:000090">
    <property type="entry name" value="Protein-glutamine gamma-glutamyltransferase 2"/>
    <property type="match status" value="1"/>
</dbReference>
<dbReference type="InterPro" id="IPR002931">
    <property type="entry name" value="Transglutaminase-like"/>
</dbReference>
<dbReference type="InterPro" id="IPR036985">
    <property type="entry name" value="Transglutaminase-like_sf"/>
</dbReference>
<keyword evidence="5" id="KW-0012">Acyltransferase</keyword>
<dbReference type="InterPro" id="IPR023608">
    <property type="entry name" value="Transglutaminase_animal"/>
</dbReference>
<dbReference type="PANTHER" id="PTHR11590">
    <property type="entry name" value="PROTEIN-GLUTAMINE GAMMA-GLUTAMYLTRANSFERASE"/>
    <property type="match status" value="1"/>
</dbReference>
<dbReference type="Gene3D" id="3.90.260.10">
    <property type="entry name" value="Transglutaminase-like"/>
    <property type="match status" value="1"/>
</dbReference>
<dbReference type="InterPro" id="IPR038765">
    <property type="entry name" value="Papain-like_cys_pep_sf"/>
</dbReference>
<dbReference type="GO" id="GO:0046872">
    <property type="term" value="F:metal ion binding"/>
    <property type="evidence" value="ECO:0007669"/>
    <property type="project" value="UniProtKB-KW"/>
</dbReference>
<keyword evidence="11" id="KW-1185">Reference proteome</keyword>
<feature type="domain" description="Transglutaminase-like" evidence="10">
    <location>
        <begin position="324"/>
        <end position="421"/>
    </location>
</feature>
<keyword evidence="2" id="KW-0808">Transferase</keyword>
<evidence type="ECO:0000256" key="5">
    <source>
        <dbReference type="ARBA" id="ARBA00023315"/>
    </source>
</evidence>
<keyword evidence="4 9" id="KW-0106">Calcium</keyword>
<evidence type="ECO:0000256" key="4">
    <source>
        <dbReference type="ARBA" id="ARBA00022837"/>
    </source>
</evidence>
<dbReference type="PANTHER" id="PTHR11590:SF69">
    <property type="entry name" value="RE08173P"/>
    <property type="match status" value="1"/>
</dbReference>
<dbReference type="AlphaFoldDB" id="A0A6P4I9S8"/>
<dbReference type="InterPro" id="IPR050779">
    <property type="entry name" value="Transglutaminase"/>
</dbReference>
<evidence type="ECO:0000256" key="7">
    <source>
        <dbReference type="ARBA" id="ARBA00051843"/>
    </source>
</evidence>
<gene>
    <name evidence="12" type="primary">Tg</name>
</gene>
<evidence type="ECO:0000259" key="10">
    <source>
        <dbReference type="SMART" id="SM00460"/>
    </source>
</evidence>
<feature type="active site" evidence="8">
    <location>
        <position position="332"/>
    </location>
</feature>
<dbReference type="InterPro" id="IPR001102">
    <property type="entry name" value="Transglutaminase_N"/>
</dbReference>
<evidence type="ECO:0000313" key="12">
    <source>
        <dbReference type="RefSeq" id="XP_017025647.1"/>
    </source>
</evidence>